<protein>
    <recommendedName>
        <fullName evidence="4">Sugar ABC transporter ATP-binding protein</fullName>
    </recommendedName>
</protein>
<evidence type="ECO:0000313" key="1">
    <source>
        <dbReference type="EMBL" id="MDE1455812.1"/>
    </source>
</evidence>
<sequence length="34" mass="3684">SDRVLVIHEGTLSGELSRNDATQERIMTLATGGR</sequence>
<dbReference type="EMBL" id="JARAFO010000936">
    <property type="protein sequence ID" value="MDE1455929.1"/>
    <property type="molecule type" value="Genomic_DNA"/>
</dbReference>
<evidence type="ECO:0008006" key="4">
    <source>
        <dbReference type="Google" id="ProtNLM"/>
    </source>
</evidence>
<evidence type="ECO:0000313" key="2">
    <source>
        <dbReference type="EMBL" id="MDE1455929.1"/>
    </source>
</evidence>
<comment type="caution">
    <text evidence="1">The sequence shown here is derived from an EMBL/GenBank/DDBJ whole genome shotgun (WGS) entry which is preliminary data.</text>
</comment>
<gene>
    <name evidence="1" type="ORF">PVN32_27340</name>
    <name evidence="2" type="ORF">PVN32_27925</name>
</gene>
<dbReference type="RefSeq" id="WP_274686267.1">
    <property type="nucleotide sequence ID" value="NZ_JARAFO010000818.1"/>
</dbReference>
<dbReference type="AlphaFoldDB" id="A0AAW6KJV1"/>
<name>A0AAW6KJV1_9BACI</name>
<reference evidence="1" key="1">
    <citation type="submission" date="2022-12" db="EMBL/GenBank/DDBJ databases">
        <title>Draft Genome Sequences of Bacillus licheniformis and Bacillus paralicheniformis strains isolated from Irish skim milk powders.</title>
        <authorList>
            <person name="Lourenco A."/>
            <person name="Li F."/>
            <person name="Geraldine D."/>
            <person name="Tobin J.T."/>
            <person name="Butler F."/>
            <person name="Jordan K."/>
            <person name="Obrien T."/>
        </authorList>
    </citation>
    <scope>NUCLEOTIDE SEQUENCE</scope>
    <source>
        <strain evidence="1">3370</strain>
    </source>
</reference>
<organism evidence="1 3">
    <name type="scientific">Bacillus paralicheniformis</name>
    <dbReference type="NCBI Taxonomy" id="1648923"/>
    <lineage>
        <taxon>Bacteria</taxon>
        <taxon>Bacillati</taxon>
        <taxon>Bacillota</taxon>
        <taxon>Bacilli</taxon>
        <taxon>Bacillales</taxon>
        <taxon>Bacillaceae</taxon>
        <taxon>Bacillus</taxon>
    </lineage>
</organism>
<accession>A0AAW6KJV1</accession>
<dbReference type="Proteomes" id="UP001216709">
    <property type="component" value="Unassembled WGS sequence"/>
</dbReference>
<dbReference type="EMBL" id="JARAFO010000818">
    <property type="protein sequence ID" value="MDE1455812.1"/>
    <property type="molecule type" value="Genomic_DNA"/>
</dbReference>
<proteinExistence type="predicted"/>
<feature type="non-terminal residue" evidence="1">
    <location>
        <position position="1"/>
    </location>
</feature>
<evidence type="ECO:0000313" key="3">
    <source>
        <dbReference type="Proteomes" id="UP001216709"/>
    </source>
</evidence>